<dbReference type="GeneID" id="80334098"/>
<dbReference type="KEGG" id="nod:FOH10_17165"/>
<feature type="domain" description="CN hydrolase" evidence="1">
    <location>
        <begin position="1"/>
        <end position="66"/>
    </location>
</feature>
<dbReference type="Pfam" id="PF00795">
    <property type="entry name" value="CN_hydrolase"/>
    <property type="match status" value="1"/>
</dbReference>
<dbReference type="AlphaFoldDB" id="A0A516NMQ7"/>
<dbReference type="InterPro" id="IPR036526">
    <property type="entry name" value="C-N_Hydrolase_sf"/>
</dbReference>
<evidence type="ECO:0000313" key="2">
    <source>
        <dbReference type="EMBL" id="QDP80186.1"/>
    </source>
</evidence>
<gene>
    <name evidence="2" type="ORF">FOH10_17165</name>
</gene>
<dbReference type="SUPFAM" id="SSF56317">
    <property type="entry name" value="Carbon-nitrogen hydrolase"/>
    <property type="match status" value="1"/>
</dbReference>
<dbReference type="Gene3D" id="3.60.110.10">
    <property type="entry name" value="Carbon-nitrogen hydrolase"/>
    <property type="match status" value="1"/>
</dbReference>
<sequence>MIISAAQFTSRPLDIAVNAAAVAELVRAAGRAGAELVVFPELALSGYELGSPTIRTGSRSPRTTNG</sequence>
<dbReference type="EMBL" id="CP041695">
    <property type="protein sequence ID" value="QDP80186.1"/>
    <property type="molecule type" value="Genomic_DNA"/>
</dbReference>
<proteinExistence type="predicted"/>
<dbReference type="InterPro" id="IPR003010">
    <property type="entry name" value="C-N_Hydrolase"/>
</dbReference>
<protein>
    <recommendedName>
        <fullName evidence="1">CN hydrolase domain-containing protein</fullName>
    </recommendedName>
</protein>
<dbReference type="PROSITE" id="PS50263">
    <property type="entry name" value="CN_HYDROLASE"/>
    <property type="match status" value="1"/>
</dbReference>
<organism evidence="2 3">
    <name type="scientific">Nocardia otitidiscaviarum</name>
    <dbReference type="NCBI Taxonomy" id="1823"/>
    <lineage>
        <taxon>Bacteria</taxon>
        <taxon>Bacillati</taxon>
        <taxon>Actinomycetota</taxon>
        <taxon>Actinomycetes</taxon>
        <taxon>Mycobacteriales</taxon>
        <taxon>Nocardiaceae</taxon>
        <taxon>Nocardia</taxon>
    </lineage>
</organism>
<evidence type="ECO:0000313" key="3">
    <source>
        <dbReference type="Proteomes" id="UP000317039"/>
    </source>
</evidence>
<dbReference type="Proteomes" id="UP000317039">
    <property type="component" value="Chromosome"/>
</dbReference>
<evidence type="ECO:0000259" key="1">
    <source>
        <dbReference type="PROSITE" id="PS50263"/>
    </source>
</evidence>
<accession>A0A516NMQ7</accession>
<name>A0A516NMQ7_9NOCA</name>
<dbReference type="RefSeq" id="WP_143981499.1">
    <property type="nucleotide sequence ID" value="NZ_CP041695.1"/>
</dbReference>
<reference evidence="2 3" key="1">
    <citation type="submission" date="2019-07" db="EMBL/GenBank/DDBJ databases">
        <title>Complete Genome Sequence and Methylome Analysis of Nocardia otitidis-caviarum NEB252.</title>
        <authorList>
            <person name="Fomenkov A."/>
            <person name="Anton B.P."/>
            <person name="Vincze T."/>
            <person name="Roberts R.J."/>
        </authorList>
    </citation>
    <scope>NUCLEOTIDE SEQUENCE [LARGE SCALE GENOMIC DNA]</scope>
    <source>
        <strain evidence="2 3">NEB252</strain>
    </source>
</reference>